<proteinExistence type="predicted"/>
<dbReference type="AlphaFoldDB" id="A0A1N7GHX2"/>
<dbReference type="EMBL" id="FTNT01000008">
    <property type="protein sequence ID" value="SIS12108.1"/>
    <property type="molecule type" value="Genomic_DNA"/>
</dbReference>
<organism evidence="1 2">
    <name type="scientific">Williamsia sterculiae</name>
    <dbReference type="NCBI Taxonomy" id="1344003"/>
    <lineage>
        <taxon>Bacteria</taxon>
        <taxon>Bacillati</taxon>
        <taxon>Actinomycetota</taxon>
        <taxon>Actinomycetes</taxon>
        <taxon>Mycobacteriales</taxon>
        <taxon>Nocardiaceae</taxon>
        <taxon>Williamsia</taxon>
    </lineage>
</organism>
<sequence>MSQFYCRLLALYLNIRYFGDYLDGYVYMGHDLHDTDEVCGDMFIVECARCGWRAHTEVKLEKVIADELGSEDDD</sequence>
<keyword evidence="2" id="KW-1185">Reference proteome</keyword>
<dbReference type="Proteomes" id="UP000186218">
    <property type="component" value="Unassembled WGS sequence"/>
</dbReference>
<gene>
    <name evidence="1" type="ORF">SAMN05445060_2804</name>
</gene>
<accession>A0A1N7GHX2</accession>
<dbReference type="STRING" id="1344003.SAMN05445060_2804"/>
<evidence type="ECO:0000313" key="2">
    <source>
        <dbReference type="Proteomes" id="UP000186218"/>
    </source>
</evidence>
<protein>
    <submittedName>
        <fullName evidence="1">Uncharacterized protein</fullName>
    </submittedName>
</protein>
<dbReference type="RefSeq" id="WP_076480540.1">
    <property type="nucleotide sequence ID" value="NZ_FTNT01000008.1"/>
</dbReference>
<name>A0A1N7GHX2_9NOCA</name>
<reference evidence="1 2" key="1">
    <citation type="submission" date="2017-01" db="EMBL/GenBank/DDBJ databases">
        <authorList>
            <person name="Mah S.A."/>
            <person name="Swanson W.J."/>
            <person name="Moy G.W."/>
            <person name="Vacquier V.D."/>
        </authorList>
    </citation>
    <scope>NUCLEOTIDE SEQUENCE [LARGE SCALE GENOMIC DNA]</scope>
    <source>
        <strain evidence="1 2">CPCC 203464</strain>
    </source>
</reference>
<evidence type="ECO:0000313" key="1">
    <source>
        <dbReference type="EMBL" id="SIS12108.1"/>
    </source>
</evidence>